<dbReference type="Proteomes" id="UP000295097">
    <property type="component" value="Unassembled WGS sequence"/>
</dbReference>
<dbReference type="RefSeq" id="WP_165972742.1">
    <property type="nucleotide sequence ID" value="NZ_SMAR01000005.1"/>
</dbReference>
<evidence type="ECO:0000313" key="2">
    <source>
        <dbReference type="EMBL" id="TCT42055.1"/>
    </source>
</evidence>
<reference evidence="2 3" key="1">
    <citation type="submission" date="2019-03" db="EMBL/GenBank/DDBJ databases">
        <title>Freshwater and sediment microbial communities from various areas in North America, analyzing microbe dynamics in response to fracking.</title>
        <authorList>
            <person name="Lamendella R."/>
        </authorList>
    </citation>
    <scope>NUCLEOTIDE SEQUENCE [LARGE SCALE GENOMIC DNA]</scope>
    <source>
        <strain evidence="2 3">175.2</strain>
    </source>
</reference>
<organism evidence="2 3">
    <name type="scientific">Martelella mediterranea</name>
    <dbReference type="NCBI Taxonomy" id="293089"/>
    <lineage>
        <taxon>Bacteria</taxon>
        <taxon>Pseudomonadati</taxon>
        <taxon>Pseudomonadota</taxon>
        <taxon>Alphaproteobacteria</taxon>
        <taxon>Hyphomicrobiales</taxon>
        <taxon>Aurantimonadaceae</taxon>
        <taxon>Martelella</taxon>
    </lineage>
</organism>
<dbReference type="AlphaFoldDB" id="A0A4R3NVI5"/>
<feature type="domain" description="DUF4142" evidence="1">
    <location>
        <begin position="50"/>
        <end position="178"/>
    </location>
</feature>
<name>A0A4R3NVI5_9HYPH</name>
<evidence type="ECO:0000313" key="3">
    <source>
        <dbReference type="Proteomes" id="UP000295097"/>
    </source>
</evidence>
<comment type="caution">
    <text evidence="2">The sequence shown here is derived from an EMBL/GenBank/DDBJ whole genome shotgun (WGS) entry which is preliminary data.</text>
</comment>
<proteinExistence type="predicted"/>
<sequence length="184" mass="19266">MRFGNIDGLALSGQTVSRRRLLIGGAMTAALAGLAPSLASAASAGALNADYAEETLKIGLFSGDISALAENKASHSQVKQFASLEYDEASAVGGLLLGAGASKPERPKPFADTLAKLNKMDAGDRFDRMYLVAEIEGHQELLMIQKAEAASADEGIAKTISTVLVPFIESHLVMLRALHQGLRG</sequence>
<gene>
    <name evidence="2" type="ORF">EDC90_100570</name>
</gene>
<protein>
    <submittedName>
        <fullName evidence="2">Uncharacterized protein DUF4142</fullName>
    </submittedName>
</protein>
<dbReference type="EMBL" id="SMAR01000005">
    <property type="protein sequence ID" value="TCT42055.1"/>
    <property type="molecule type" value="Genomic_DNA"/>
</dbReference>
<dbReference type="PROSITE" id="PS51318">
    <property type="entry name" value="TAT"/>
    <property type="match status" value="1"/>
</dbReference>
<dbReference type="InterPro" id="IPR006311">
    <property type="entry name" value="TAT_signal"/>
</dbReference>
<dbReference type="Pfam" id="PF13628">
    <property type="entry name" value="DUF4142"/>
    <property type="match status" value="1"/>
</dbReference>
<keyword evidence="3" id="KW-1185">Reference proteome</keyword>
<accession>A0A4R3NVI5</accession>
<dbReference type="InterPro" id="IPR025419">
    <property type="entry name" value="DUF4142"/>
</dbReference>
<evidence type="ECO:0000259" key="1">
    <source>
        <dbReference type="Pfam" id="PF13628"/>
    </source>
</evidence>